<accession>A0A9D9NCG7</accession>
<keyword evidence="1" id="KW-0812">Transmembrane</keyword>
<keyword evidence="1" id="KW-1133">Transmembrane helix</keyword>
<organism evidence="2 3">
    <name type="scientific">Candidatus Ornithospirochaeta stercoravium</name>
    <dbReference type="NCBI Taxonomy" id="2840897"/>
    <lineage>
        <taxon>Bacteria</taxon>
        <taxon>Pseudomonadati</taxon>
        <taxon>Spirochaetota</taxon>
        <taxon>Spirochaetia</taxon>
        <taxon>Spirochaetales</taxon>
        <taxon>Spirochaetaceae</taxon>
        <taxon>Spirochaetaceae incertae sedis</taxon>
        <taxon>Candidatus Ornithospirochaeta</taxon>
    </lineage>
</organism>
<gene>
    <name evidence="2" type="ORF">IAA72_00930</name>
</gene>
<keyword evidence="1" id="KW-0472">Membrane</keyword>
<dbReference type="AlphaFoldDB" id="A0A9D9NCG7"/>
<comment type="caution">
    <text evidence="2">The sequence shown here is derived from an EMBL/GenBank/DDBJ whole genome shotgun (WGS) entry which is preliminary data.</text>
</comment>
<dbReference type="Proteomes" id="UP000810292">
    <property type="component" value="Unassembled WGS sequence"/>
</dbReference>
<sequence length="492" mass="56253">MRPSFWKMNEIIDIVRDGEKKTAICIGRDDFGLPKHLMQGTKQDGIISDGHSLSSWYWDGLCVIEGMRYVYFSPCEIRPIYDISTYSRPKALKIVRNLAFALSTAKEDYLDLITGIFPLYRIWIYGEDSILIMPPDLGDLIGIMRDEETKENEVNRIIQGTAEKQFLLITEMAELLYYAATGIFPFASDEVRGSGYREVPISYFEKLPEKTEGFISFIFHAKSREMRDIMGNGSGGECLGWFLSKSRDLEWNLPPRTEEERDASIKKTRESEAYSTYFAERTRIYKRNTFWRTKGTAIGIVAVIVLLVGGFLASYLHGLLEPPTTKDLDKAGVIEAFYEAQSNCDPSELTTAVKGFSPPQEMEVTNLYVSTRTRFAYESYDPFVNAEEWVNEGMPAVPEGSMIYGVVLESLEETEENHFIATGIWYLPFPEDDSTQIIPPPGTIAVYIYRVTQTFEMKWNDRGWWNIVGSEITGHEYLDTILAQSYTVERKI</sequence>
<name>A0A9D9NCG7_9SPIO</name>
<feature type="transmembrane region" description="Helical" evidence="1">
    <location>
        <begin position="296"/>
        <end position="316"/>
    </location>
</feature>
<reference evidence="2" key="1">
    <citation type="submission" date="2020-10" db="EMBL/GenBank/DDBJ databases">
        <authorList>
            <person name="Gilroy R."/>
        </authorList>
    </citation>
    <scope>NUCLEOTIDE SEQUENCE</scope>
    <source>
        <strain evidence="2">14700</strain>
    </source>
</reference>
<dbReference type="EMBL" id="JADIMF010000015">
    <property type="protein sequence ID" value="MBO8468334.1"/>
    <property type="molecule type" value="Genomic_DNA"/>
</dbReference>
<evidence type="ECO:0000313" key="2">
    <source>
        <dbReference type="EMBL" id="MBO8468334.1"/>
    </source>
</evidence>
<evidence type="ECO:0000313" key="3">
    <source>
        <dbReference type="Proteomes" id="UP000810292"/>
    </source>
</evidence>
<reference evidence="2" key="2">
    <citation type="journal article" date="2021" name="PeerJ">
        <title>Extensive microbial diversity within the chicken gut microbiome revealed by metagenomics and culture.</title>
        <authorList>
            <person name="Gilroy R."/>
            <person name="Ravi A."/>
            <person name="Getino M."/>
            <person name="Pursley I."/>
            <person name="Horton D.L."/>
            <person name="Alikhan N.F."/>
            <person name="Baker D."/>
            <person name="Gharbi K."/>
            <person name="Hall N."/>
            <person name="Watson M."/>
            <person name="Adriaenssens E.M."/>
            <person name="Foster-Nyarko E."/>
            <person name="Jarju S."/>
            <person name="Secka A."/>
            <person name="Antonio M."/>
            <person name="Oren A."/>
            <person name="Chaudhuri R.R."/>
            <person name="La Ragione R."/>
            <person name="Hildebrand F."/>
            <person name="Pallen M.J."/>
        </authorList>
    </citation>
    <scope>NUCLEOTIDE SEQUENCE</scope>
    <source>
        <strain evidence="2">14700</strain>
    </source>
</reference>
<protein>
    <submittedName>
        <fullName evidence="2">Uncharacterized protein</fullName>
    </submittedName>
</protein>
<proteinExistence type="predicted"/>
<evidence type="ECO:0000256" key="1">
    <source>
        <dbReference type="SAM" id="Phobius"/>
    </source>
</evidence>